<keyword evidence="2" id="KW-1185">Reference proteome</keyword>
<accession>A0ACC5UHM1</accession>
<evidence type="ECO:0000313" key="2">
    <source>
        <dbReference type="Proteomes" id="UP000624243"/>
    </source>
</evidence>
<comment type="caution">
    <text evidence="1">The sequence shown here is derived from an EMBL/GenBank/DDBJ whole genome shotgun (WGS) entry which is preliminary data.</text>
</comment>
<dbReference type="Proteomes" id="UP000624243">
    <property type="component" value="Unassembled WGS sequence"/>
</dbReference>
<gene>
    <name evidence="1" type="ORF">HU758_001635</name>
</gene>
<evidence type="ECO:0000313" key="1">
    <source>
        <dbReference type="EMBL" id="MBV4513908.1"/>
    </source>
</evidence>
<sequence>MKPFMFKGLRKANGLLLGMLLTSFAITALAQVEVKVDAPVRPLASGDDLPD</sequence>
<protein>
    <submittedName>
        <fullName evidence="1">Uncharacterized protein</fullName>
    </submittedName>
</protein>
<organism evidence="1 2">
    <name type="scientific">Pseudomonas kurunegalensis</name>
    <dbReference type="NCBI Taxonomy" id="485880"/>
    <lineage>
        <taxon>Bacteria</taxon>
        <taxon>Pseudomonadati</taxon>
        <taxon>Pseudomonadota</taxon>
        <taxon>Gammaproteobacteria</taxon>
        <taxon>Pseudomonadales</taxon>
        <taxon>Pseudomonadaceae</taxon>
        <taxon>Pseudomonas</taxon>
    </lineage>
</organism>
<proteinExistence type="predicted"/>
<name>A0ACC5UHM1_9PSED</name>
<dbReference type="EMBL" id="JABWSB020000001">
    <property type="protein sequence ID" value="MBV4513908.1"/>
    <property type="molecule type" value="Genomic_DNA"/>
</dbReference>
<reference evidence="1 2" key="1">
    <citation type="journal article" date="2020" name="Microorganisms">
        <title>Reliable Identification of Environmental Pseudomonas Isolates Using the rpoD Gene.</title>
        <authorList>
            <consortium name="The Broad Institute Genome Sequencing Platform"/>
            <person name="Girard L."/>
            <person name="Lood C."/>
            <person name="Rokni-Zadeh H."/>
            <person name="van Noort V."/>
            <person name="Lavigne R."/>
            <person name="De Mot R."/>
        </authorList>
    </citation>
    <scope>NUCLEOTIDE SEQUENCE [LARGE SCALE GENOMIC DNA]</scope>
    <source>
        <strain evidence="1 2">RW1P2</strain>
    </source>
</reference>